<keyword evidence="1" id="KW-0229">DNA integration</keyword>
<proteinExistence type="predicted"/>
<dbReference type="Pfam" id="PF07508">
    <property type="entry name" value="Recombinase"/>
    <property type="match status" value="1"/>
</dbReference>
<dbReference type="SMART" id="SM00857">
    <property type="entry name" value="Resolvase"/>
    <property type="match status" value="1"/>
</dbReference>
<gene>
    <name evidence="8" type="ORF">ACFX5E_04730</name>
</gene>
<evidence type="ECO:0000313" key="9">
    <source>
        <dbReference type="Proteomes" id="UP001600109"/>
    </source>
</evidence>
<evidence type="ECO:0000256" key="2">
    <source>
        <dbReference type="ARBA" id="ARBA00023125"/>
    </source>
</evidence>
<accession>A0ABW6HTQ3</accession>
<dbReference type="Proteomes" id="UP001600109">
    <property type="component" value="Unassembled WGS sequence"/>
</dbReference>
<dbReference type="Pfam" id="PF00239">
    <property type="entry name" value="Resolvase"/>
    <property type="match status" value="1"/>
</dbReference>
<evidence type="ECO:0000313" key="8">
    <source>
        <dbReference type="EMBL" id="MFE3867381.1"/>
    </source>
</evidence>
<evidence type="ECO:0000256" key="3">
    <source>
        <dbReference type="ARBA" id="ARBA00023172"/>
    </source>
</evidence>
<protein>
    <submittedName>
        <fullName evidence="8">Recombinase family protein</fullName>
    </submittedName>
</protein>
<evidence type="ECO:0000256" key="4">
    <source>
        <dbReference type="PROSITE-ProRule" id="PRU10137"/>
    </source>
</evidence>
<reference evidence="8 9" key="1">
    <citation type="submission" date="2024-06" db="EMBL/GenBank/DDBJ databases">
        <title>Flavobacterium spp. isolated from glacier.</title>
        <authorList>
            <person name="Han D."/>
        </authorList>
    </citation>
    <scope>NUCLEOTIDE SEQUENCE [LARGE SCALE GENOMIC DNA]</scope>
    <source>
        <strain evidence="8 9">LS2P90</strain>
    </source>
</reference>
<comment type="caution">
    <text evidence="8">The sequence shown here is derived from an EMBL/GenBank/DDBJ whole genome shotgun (WGS) entry which is preliminary data.</text>
</comment>
<dbReference type="InterPro" id="IPR011109">
    <property type="entry name" value="DNA_bind_recombinase_dom"/>
</dbReference>
<keyword evidence="2" id="KW-0238">DNA-binding</keyword>
<sequence>MDKINTKSDNVILYLRVSTDEQAKGFSLDYQEESLKRFCQLRGYNILAIYREDHSAKNFKRPEWSNLQSFVKSNKRTVDKVLFAKWDRFSRNVHEAFNIISQFENMGVEVNAAEQWLEPENPDKIILLSFYLSIGEAERRKIASRTKDGTYEAKTQGYYASRAPFGYDSHRDGHKTQRGVNKGKRSILIPNNNAHFVIRAFREVAMDIESIETTRKRLYNDGMILGKSAFTEMLKNLVYAGKIVVPEYKKESAKIVNAVHEPLIDMATFKKVQEIFSGKRWHGLKPSHTNLEFPLRDFLTCELCGNQITGSSSKGRSKKYAYYHCRNKCKTRVSAEETHIKISDLLIDLQINENVKELFAEVLKDSESQINGNKSNQLKTMLERQRNLKSRLENAENMLLDHEVTPETFNNMTSRINKELMTVNDEIESLNTSNDSIKQYVDAGIELLANLDILFMESDYEGKRILAGSLFTGKLIFGNDGCRTTNVNEVINVLTRSSKGLEGIKKGQTVKNYSLTVKVPGAGVEPARFPTGV</sequence>
<evidence type="ECO:0000256" key="1">
    <source>
        <dbReference type="ARBA" id="ARBA00022908"/>
    </source>
</evidence>
<dbReference type="PANTHER" id="PTHR30461">
    <property type="entry name" value="DNA-INVERTASE FROM LAMBDOID PROPHAGE"/>
    <property type="match status" value="1"/>
</dbReference>
<keyword evidence="9" id="KW-1185">Reference proteome</keyword>
<dbReference type="PROSITE" id="PS00397">
    <property type="entry name" value="RECOMBINASES_1"/>
    <property type="match status" value="1"/>
</dbReference>
<dbReference type="InterPro" id="IPR038109">
    <property type="entry name" value="DNA_bind_recomb_sf"/>
</dbReference>
<feature type="coiled-coil region" evidence="5">
    <location>
        <begin position="375"/>
        <end position="405"/>
    </location>
</feature>
<keyword evidence="5" id="KW-0175">Coiled coil</keyword>
<dbReference type="Gene3D" id="3.40.50.1390">
    <property type="entry name" value="Resolvase, N-terminal catalytic domain"/>
    <property type="match status" value="1"/>
</dbReference>
<feature type="domain" description="Recombinase" evidence="7">
    <location>
        <begin position="164"/>
        <end position="282"/>
    </location>
</feature>
<evidence type="ECO:0000256" key="5">
    <source>
        <dbReference type="SAM" id="Coils"/>
    </source>
</evidence>
<organism evidence="8 9">
    <name type="scientific">Flavobacterium xylosi</name>
    <dbReference type="NCBI Taxonomy" id="3230415"/>
    <lineage>
        <taxon>Bacteria</taxon>
        <taxon>Pseudomonadati</taxon>
        <taxon>Bacteroidota</taxon>
        <taxon>Flavobacteriia</taxon>
        <taxon>Flavobacteriales</taxon>
        <taxon>Flavobacteriaceae</taxon>
        <taxon>Flavobacterium</taxon>
    </lineage>
</organism>
<dbReference type="RefSeq" id="WP_379854124.1">
    <property type="nucleotide sequence ID" value="NZ_JBHZPZ010000004.1"/>
</dbReference>
<keyword evidence="3" id="KW-0233">DNA recombination</keyword>
<dbReference type="InterPro" id="IPR050639">
    <property type="entry name" value="SSR_resolvase"/>
</dbReference>
<dbReference type="InterPro" id="IPR006119">
    <property type="entry name" value="Resolv_N"/>
</dbReference>
<dbReference type="PROSITE" id="PS51736">
    <property type="entry name" value="RECOMBINASES_3"/>
    <property type="match status" value="1"/>
</dbReference>
<feature type="active site" description="O-(5'-phospho-DNA)-serine intermediate" evidence="4">
    <location>
        <position position="18"/>
    </location>
</feature>
<dbReference type="EMBL" id="JBHZPZ010000004">
    <property type="protein sequence ID" value="MFE3867381.1"/>
    <property type="molecule type" value="Genomic_DNA"/>
</dbReference>
<dbReference type="InterPro" id="IPR036162">
    <property type="entry name" value="Resolvase-like_N_sf"/>
</dbReference>
<feature type="domain" description="Resolvase/invertase-type recombinase catalytic" evidence="6">
    <location>
        <begin position="10"/>
        <end position="157"/>
    </location>
</feature>
<dbReference type="SUPFAM" id="SSF53041">
    <property type="entry name" value="Resolvase-like"/>
    <property type="match status" value="1"/>
</dbReference>
<dbReference type="PROSITE" id="PS51737">
    <property type="entry name" value="RECOMBINASE_DNA_BIND"/>
    <property type="match status" value="1"/>
</dbReference>
<evidence type="ECO:0000259" key="6">
    <source>
        <dbReference type="PROSITE" id="PS51736"/>
    </source>
</evidence>
<dbReference type="InterPro" id="IPR006118">
    <property type="entry name" value="Recombinase_CS"/>
</dbReference>
<dbReference type="Gene3D" id="3.90.1750.20">
    <property type="entry name" value="Putative Large Serine Recombinase, Chain B, Domain 2"/>
    <property type="match status" value="1"/>
</dbReference>
<dbReference type="PANTHER" id="PTHR30461:SF23">
    <property type="entry name" value="DNA RECOMBINASE-RELATED"/>
    <property type="match status" value="1"/>
</dbReference>
<dbReference type="CDD" id="cd00338">
    <property type="entry name" value="Ser_Recombinase"/>
    <property type="match status" value="1"/>
</dbReference>
<evidence type="ECO:0000259" key="7">
    <source>
        <dbReference type="PROSITE" id="PS51737"/>
    </source>
</evidence>
<name>A0ABW6HTQ3_9FLAO</name>